<dbReference type="Proteomes" id="UP000218231">
    <property type="component" value="Unassembled WGS sequence"/>
</dbReference>
<accession>A0A2A2JZL6</accession>
<comment type="caution">
    <text evidence="3">The sequence shown here is derived from an EMBL/GenBank/DDBJ whole genome shotgun (WGS) entry which is preliminary data.</text>
</comment>
<evidence type="ECO:0000256" key="1">
    <source>
        <dbReference type="ARBA" id="ARBA00004123"/>
    </source>
</evidence>
<reference evidence="3 4" key="1">
    <citation type="journal article" date="2017" name="Curr. Biol.">
        <title>Genome architecture and evolution of a unichromosomal asexual nematode.</title>
        <authorList>
            <person name="Fradin H."/>
            <person name="Zegar C."/>
            <person name="Gutwein M."/>
            <person name="Lucas J."/>
            <person name="Kovtun M."/>
            <person name="Corcoran D."/>
            <person name="Baugh L.R."/>
            <person name="Kiontke K."/>
            <person name="Gunsalus K."/>
            <person name="Fitch D.H."/>
            <person name="Piano F."/>
        </authorList>
    </citation>
    <scope>NUCLEOTIDE SEQUENCE [LARGE SCALE GENOMIC DNA]</scope>
    <source>
        <strain evidence="3">PF1309</strain>
    </source>
</reference>
<gene>
    <name evidence="3" type="ORF">WR25_02351</name>
</gene>
<feature type="region of interest" description="Disordered" evidence="2">
    <location>
        <begin position="34"/>
        <end position="54"/>
    </location>
</feature>
<dbReference type="AlphaFoldDB" id="A0A2A2JZL6"/>
<comment type="subcellular location">
    <subcellularLocation>
        <location evidence="1">Nucleus</location>
    </subcellularLocation>
</comment>
<evidence type="ECO:0000256" key="2">
    <source>
        <dbReference type="SAM" id="MobiDB-lite"/>
    </source>
</evidence>
<protein>
    <submittedName>
        <fullName evidence="3">Uncharacterized protein</fullName>
    </submittedName>
</protein>
<keyword evidence="4" id="KW-1185">Reference proteome</keyword>
<proteinExistence type="predicted"/>
<sequence length="392" mass="43467">MTDKDDYKPRSASRLATLSVAVRKSAYATRAIPWQPSPQPVRASASAKPNDGRNHYVEMPDLSNIDLTQLPHSLQALIECIGLDSAYRLTHAFGGRPKYIPKHRRRTKLADVLPPEALDALIQRFAGLALEIPKSDHFQRQLRNQQIQRESASGLSRSLLADNGAEEALDQFVAIDRLKIRHGSSRCNSDLGLLFAFLERCAPQHQLKRRGDLDTVVGKWNGQQVLGAFQAPQQDKLPGRPGVLCHQRHHPHLIDTGHRRRARQAPHQPLGGQGFQVGATETVEPRRRGAQCRTNAWVLTNHALQRIERTNVCFGRLAPHQKGLVLLRKAVAQAPGELLGVDIAAVEQATDQAAFVDVLIMSLGVLFLEDDPGDHSHVAVDELRDRARGDVQ</sequence>
<name>A0A2A2JZL6_9BILA</name>
<evidence type="ECO:0000313" key="4">
    <source>
        <dbReference type="Proteomes" id="UP000218231"/>
    </source>
</evidence>
<dbReference type="EMBL" id="LIAE01009975">
    <property type="protein sequence ID" value="PAV67226.1"/>
    <property type="molecule type" value="Genomic_DNA"/>
</dbReference>
<dbReference type="GO" id="GO:0005634">
    <property type="term" value="C:nucleus"/>
    <property type="evidence" value="ECO:0007669"/>
    <property type="project" value="UniProtKB-SubCell"/>
</dbReference>
<dbReference type="InterPro" id="IPR009057">
    <property type="entry name" value="Homeodomain-like_sf"/>
</dbReference>
<dbReference type="SUPFAM" id="SSF46689">
    <property type="entry name" value="Homeodomain-like"/>
    <property type="match status" value="1"/>
</dbReference>
<organism evidence="3 4">
    <name type="scientific">Diploscapter pachys</name>
    <dbReference type="NCBI Taxonomy" id="2018661"/>
    <lineage>
        <taxon>Eukaryota</taxon>
        <taxon>Metazoa</taxon>
        <taxon>Ecdysozoa</taxon>
        <taxon>Nematoda</taxon>
        <taxon>Chromadorea</taxon>
        <taxon>Rhabditida</taxon>
        <taxon>Rhabditina</taxon>
        <taxon>Rhabditomorpha</taxon>
        <taxon>Rhabditoidea</taxon>
        <taxon>Rhabditidae</taxon>
        <taxon>Diploscapter</taxon>
    </lineage>
</organism>
<evidence type="ECO:0000313" key="3">
    <source>
        <dbReference type="EMBL" id="PAV67226.1"/>
    </source>
</evidence>